<gene>
    <name evidence="1" type="ORF">PDUR_21725</name>
</gene>
<keyword evidence="2" id="KW-1185">Reference proteome</keyword>
<dbReference type="RefSeq" id="WP_042208026.1">
    <property type="nucleotide sequence ID" value="NZ_CP009288.1"/>
</dbReference>
<organism evidence="1 2">
    <name type="scientific">Paenibacillus durus</name>
    <name type="common">Paenibacillus azotofixans</name>
    <dbReference type="NCBI Taxonomy" id="44251"/>
    <lineage>
        <taxon>Bacteria</taxon>
        <taxon>Bacillati</taxon>
        <taxon>Bacillota</taxon>
        <taxon>Bacilli</taxon>
        <taxon>Bacillales</taxon>
        <taxon>Paenibacillaceae</taxon>
        <taxon>Paenibacillus</taxon>
    </lineage>
</organism>
<sequence length="155" mass="16328">MQVEGAFSVGGSGGEEQKSYVVAGAILSCSCGTQLTRLKIPFSHGVYVKEMPQVNVEDYKPGVNIIHFGNCTNPLNPAVKNGQFDTEGVQKAPCVPVITGPWVNGKFDVLIEEQPALLSHCTNTCIYEGSLIRIEDDGQDLGGVSVGSSGSGAIR</sequence>
<protein>
    <recommendedName>
        <fullName evidence="3">DUF4280 domain-containing protein</fullName>
    </recommendedName>
</protein>
<dbReference type="KEGG" id="pdu:PDUR_21725"/>
<name>A0A089HQD0_PAEDU</name>
<dbReference type="AlphaFoldDB" id="A0A089HQD0"/>
<dbReference type="EMBL" id="CP009288">
    <property type="protein sequence ID" value="AIQ14231.1"/>
    <property type="molecule type" value="Genomic_DNA"/>
</dbReference>
<evidence type="ECO:0000313" key="1">
    <source>
        <dbReference type="EMBL" id="AIQ14231.1"/>
    </source>
</evidence>
<dbReference type="eggNOG" id="ENOG5034AEQ">
    <property type="taxonomic scope" value="Bacteria"/>
</dbReference>
<dbReference type="InterPro" id="IPR025460">
    <property type="entry name" value="DUF4280"/>
</dbReference>
<proteinExistence type="predicted"/>
<dbReference type="STRING" id="44251.PDUR_21725"/>
<reference evidence="1 2" key="1">
    <citation type="submission" date="2014-08" db="EMBL/GenBank/DDBJ databases">
        <title>Comparative genomics of the Paenibacillus odorifer group.</title>
        <authorList>
            <person name="den Bakker H.C."/>
            <person name="Tsai Y.-C."/>
            <person name="Martin N."/>
            <person name="Korlach J."/>
            <person name="Wiedmann M."/>
        </authorList>
    </citation>
    <scope>NUCLEOTIDE SEQUENCE [LARGE SCALE GENOMIC DNA]</scope>
    <source>
        <strain evidence="1 2">DSM 1735</strain>
    </source>
</reference>
<accession>A0A089HQD0</accession>
<dbReference type="OrthoDB" id="4825649at2"/>
<dbReference type="Proteomes" id="UP000029409">
    <property type="component" value="Chromosome"/>
</dbReference>
<evidence type="ECO:0008006" key="3">
    <source>
        <dbReference type="Google" id="ProtNLM"/>
    </source>
</evidence>
<dbReference type="Pfam" id="PF14107">
    <property type="entry name" value="DUF4280"/>
    <property type="match status" value="1"/>
</dbReference>
<evidence type="ECO:0000313" key="2">
    <source>
        <dbReference type="Proteomes" id="UP000029409"/>
    </source>
</evidence>